<dbReference type="EMBL" id="CCYD01003042">
    <property type="protein sequence ID" value="CEG49237.1"/>
    <property type="molecule type" value="Genomic_DNA"/>
</dbReference>
<dbReference type="RefSeq" id="XP_024585606.1">
    <property type="nucleotide sequence ID" value="XM_024720404.1"/>
</dbReference>
<reference evidence="2" key="1">
    <citation type="submission" date="2014-09" db="EMBL/GenBank/DDBJ databases">
        <authorList>
            <person name="Sharma Rahul"/>
            <person name="Thines Marco"/>
        </authorList>
    </citation>
    <scope>NUCLEOTIDE SEQUENCE [LARGE SCALE GENOMIC DNA]</scope>
</reference>
<proteinExistence type="predicted"/>
<evidence type="ECO:0000313" key="1">
    <source>
        <dbReference type="EMBL" id="CEG49237.1"/>
    </source>
</evidence>
<dbReference type="GeneID" id="36402064"/>
<organism evidence="1 2">
    <name type="scientific">Plasmopara halstedii</name>
    <name type="common">Downy mildew of sunflower</name>
    <dbReference type="NCBI Taxonomy" id="4781"/>
    <lineage>
        <taxon>Eukaryota</taxon>
        <taxon>Sar</taxon>
        <taxon>Stramenopiles</taxon>
        <taxon>Oomycota</taxon>
        <taxon>Peronosporomycetes</taxon>
        <taxon>Peronosporales</taxon>
        <taxon>Peronosporaceae</taxon>
        <taxon>Plasmopara</taxon>
    </lineage>
</organism>
<dbReference type="AlphaFoldDB" id="A0A0P1B426"/>
<accession>A0A0P1B426</accession>
<keyword evidence="2" id="KW-1185">Reference proteome</keyword>
<evidence type="ECO:0000313" key="2">
    <source>
        <dbReference type="Proteomes" id="UP000054928"/>
    </source>
</evidence>
<sequence>MCKFGAADASIASYDILLPALVLCRTIEENLMNQLQSWGSPNITETIDEKEFKRKYRILAHRILWSITTALHELVDKISFKEKAKSLYDCGT</sequence>
<name>A0A0P1B426_PLAHL</name>
<dbReference type="Proteomes" id="UP000054928">
    <property type="component" value="Unassembled WGS sequence"/>
</dbReference>
<protein>
    <submittedName>
        <fullName evidence="1">Uncharacterized protein</fullName>
    </submittedName>
</protein>